<proteinExistence type="predicted"/>
<feature type="signal peptide" evidence="2">
    <location>
        <begin position="1"/>
        <end position="20"/>
    </location>
</feature>
<feature type="chain" id="PRO_5027008412" evidence="2">
    <location>
        <begin position="21"/>
        <end position="115"/>
    </location>
</feature>
<name>A0A6M2CGI6_RHIMP</name>
<dbReference type="EMBL" id="GHWJ01000051">
    <property type="protein sequence ID" value="NOV32788.1"/>
    <property type="molecule type" value="Transcribed_RNA"/>
</dbReference>
<dbReference type="RefSeq" id="XP_037278126.1">
    <property type="nucleotide sequence ID" value="XM_037422229.1"/>
</dbReference>
<keyword evidence="2" id="KW-0732">Signal</keyword>
<dbReference type="VEuPathDB" id="VectorBase:LOC119171383"/>
<dbReference type="OMA" id="RDPNCEK"/>
<evidence type="ECO:0000256" key="2">
    <source>
        <dbReference type="SAM" id="SignalP"/>
    </source>
</evidence>
<protein>
    <submittedName>
        <fullName evidence="3">Putative secreted protein midgut overexpressed</fullName>
    </submittedName>
</protein>
<feature type="region of interest" description="Disordered" evidence="1">
    <location>
        <begin position="94"/>
        <end position="115"/>
    </location>
</feature>
<sequence length="115" mass="12826">MKTWWTFLILLVFCVVLATSETTSKSPRTRRPRDPNCEKVLPLRPLSPGLRAKCTFLCQGFPVRVGHEPDGTPCDRRGKKRAPGLCRNGKCIRPDEFNTSPAFSTPNLSTAAPKQ</sequence>
<accession>A0A6M2CGI6</accession>
<dbReference type="KEGG" id="rmp:119171383"/>
<reference evidence="3" key="1">
    <citation type="submission" date="2019-09" db="EMBL/GenBank/DDBJ databases">
        <title>Organ-specific transcriptomic study of the physiology of the cattle tick, Rhipicephalus microplus.</title>
        <authorList>
            <person name="Tirloni L."/>
            <person name="Braz G."/>
            <person name="Gandara A.C.P."/>
            <person name="Sabadin G.A."/>
            <person name="da Silva R.M."/>
            <person name="Guizzo M.G."/>
            <person name="Machado J.A."/>
            <person name="Costa E.P."/>
            <person name="Gomes H.F."/>
            <person name="Moraes J."/>
            <person name="Mota M.B.S."/>
            <person name="Mesquita R.D."/>
            <person name="Alvarenga P.H."/>
            <person name="Alves F."/>
            <person name="Seixas A."/>
            <person name="da Fonseca R.N."/>
            <person name="Fogaca A."/>
            <person name="Logullo C."/>
            <person name="Tanaka A."/>
            <person name="Daffre S."/>
            <person name="Termignoni C."/>
            <person name="Vaz I.S.Jr."/>
            <person name="Oliveira P.L."/>
            <person name="Ribeiro J.M."/>
        </authorList>
    </citation>
    <scope>NUCLEOTIDE SEQUENCE</scope>
    <source>
        <strain evidence="3">Porto Alegre</strain>
    </source>
</reference>
<dbReference type="AlphaFoldDB" id="A0A6M2CGI6"/>
<feature type="compositionally biased region" description="Polar residues" evidence="1">
    <location>
        <begin position="97"/>
        <end position="115"/>
    </location>
</feature>
<organism evidence="3">
    <name type="scientific">Rhipicephalus microplus</name>
    <name type="common">Cattle tick</name>
    <name type="synonym">Boophilus microplus</name>
    <dbReference type="NCBI Taxonomy" id="6941"/>
    <lineage>
        <taxon>Eukaryota</taxon>
        <taxon>Metazoa</taxon>
        <taxon>Ecdysozoa</taxon>
        <taxon>Arthropoda</taxon>
        <taxon>Chelicerata</taxon>
        <taxon>Arachnida</taxon>
        <taxon>Acari</taxon>
        <taxon>Parasitiformes</taxon>
        <taxon>Ixodida</taxon>
        <taxon>Ixodoidea</taxon>
        <taxon>Ixodidae</taxon>
        <taxon>Rhipicephalinae</taxon>
        <taxon>Rhipicephalus</taxon>
        <taxon>Boophilus</taxon>
    </lineage>
</organism>
<evidence type="ECO:0000313" key="3">
    <source>
        <dbReference type="EMBL" id="NOV32788.1"/>
    </source>
</evidence>
<dbReference type="OrthoDB" id="10435585at2759"/>
<evidence type="ECO:0000256" key="1">
    <source>
        <dbReference type="SAM" id="MobiDB-lite"/>
    </source>
</evidence>